<sequence>MDYNGNRTCIQRGNYHRMAANCSCENRTFPVEVNIPNRPVGISYVTVQTFGDIYPPQKALNVGTVFAALDYPFTSTCCFSKRMKGGAYE</sequence>
<dbReference type="RefSeq" id="WP_308731353.1">
    <property type="nucleotide sequence ID" value="NZ_JAJEQN010000008.1"/>
</dbReference>
<dbReference type="InterPro" id="IPR020256">
    <property type="entry name" value="Spore_coat_CotJA"/>
</dbReference>
<accession>A0AAE3E3Z3</accession>
<dbReference type="Pfam" id="PF11007">
    <property type="entry name" value="CotJA"/>
    <property type="match status" value="1"/>
</dbReference>
<proteinExistence type="predicted"/>
<dbReference type="AlphaFoldDB" id="A0AAE3E3Z3"/>
<organism evidence="1 2">
    <name type="scientific">Anthropogastromicrobium aceti</name>
    <dbReference type="NCBI Taxonomy" id="2981768"/>
    <lineage>
        <taxon>Bacteria</taxon>
        <taxon>Bacillati</taxon>
        <taxon>Bacillota</taxon>
        <taxon>Clostridia</taxon>
        <taxon>Lachnospirales</taxon>
        <taxon>Lachnospiraceae</taxon>
        <taxon>Anthropogastromicrobium</taxon>
    </lineage>
</organism>
<protein>
    <submittedName>
        <fullName evidence="1">Spore coat associated protein CotJA</fullName>
    </submittedName>
</protein>
<evidence type="ECO:0000313" key="2">
    <source>
        <dbReference type="Proteomes" id="UP001198200"/>
    </source>
</evidence>
<comment type="caution">
    <text evidence="1">The sequence shown here is derived from an EMBL/GenBank/DDBJ whole genome shotgun (WGS) entry which is preliminary data.</text>
</comment>
<keyword evidence="2" id="KW-1185">Reference proteome</keyword>
<reference evidence="1 2" key="1">
    <citation type="submission" date="2021-10" db="EMBL/GenBank/DDBJ databases">
        <title>Anaerobic single-cell dispensing facilitates the cultivation of human gut bacteria.</title>
        <authorList>
            <person name="Afrizal A."/>
        </authorList>
    </citation>
    <scope>NUCLEOTIDE SEQUENCE [LARGE SCALE GENOMIC DNA]</scope>
    <source>
        <strain evidence="1 2">CLA-AA-H224</strain>
    </source>
</reference>
<gene>
    <name evidence="1" type="ORF">LKD48_04590</name>
</gene>
<dbReference type="Proteomes" id="UP001198200">
    <property type="component" value="Unassembled WGS sequence"/>
</dbReference>
<dbReference type="EMBL" id="JAJEQN010000008">
    <property type="protein sequence ID" value="MCC2220926.1"/>
    <property type="molecule type" value="Genomic_DNA"/>
</dbReference>
<evidence type="ECO:0000313" key="1">
    <source>
        <dbReference type="EMBL" id="MCC2220926.1"/>
    </source>
</evidence>
<name>A0AAE3E3Z3_9FIRM</name>